<dbReference type="AlphaFoldDB" id="A0A9K3PLJ9"/>
<name>A0A9K3PLJ9_9STRA</name>
<keyword evidence="1" id="KW-0732">Signal</keyword>
<evidence type="ECO:0000256" key="1">
    <source>
        <dbReference type="SAM" id="SignalP"/>
    </source>
</evidence>
<evidence type="ECO:0000313" key="2">
    <source>
        <dbReference type="EMBL" id="KAG7351221.1"/>
    </source>
</evidence>
<feature type="chain" id="PRO_5039939816" evidence="1">
    <location>
        <begin position="29"/>
        <end position="268"/>
    </location>
</feature>
<protein>
    <submittedName>
        <fullName evidence="2">Uncharacterized protein</fullName>
    </submittedName>
</protein>
<comment type="caution">
    <text evidence="2">The sequence shown here is derived from an EMBL/GenBank/DDBJ whole genome shotgun (WGS) entry which is preliminary data.</text>
</comment>
<evidence type="ECO:0000313" key="3">
    <source>
        <dbReference type="Proteomes" id="UP000693970"/>
    </source>
</evidence>
<dbReference type="Proteomes" id="UP000693970">
    <property type="component" value="Unassembled WGS sequence"/>
</dbReference>
<accession>A0A9K3PLJ9</accession>
<keyword evidence="3" id="KW-1185">Reference proteome</keyword>
<feature type="signal peptide" evidence="1">
    <location>
        <begin position="1"/>
        <end position="28"/>
    </location>
</feature>
<gene>
    <name evidence="2" type="ORF">IV203_010581</name>
</gene>
<dbReference type="EMBL" id="JAGRRH010000018">
    <property type="protein sequence ID" value="KAG7351221.1"/>
    <property type="molecule type" value="Genomic_DNA"/>
</dbReference>
<proteinExistence type="predicted"/>
<organism evidence="2 3">
    <name type="scientific">Nitzschia inconspicua</name>
    <dbReference type="NCBI Taxonomy" id="303405"/>
    <lineage>
        <taxon>Eukaryota</taxon>
        <taxon>Sar</taxon>
        <taxon>Stramenopiles</taxon>
        <taxon>Ochrophyta</taxon>
        <taxon>Bacillariophyta</taxon>
        <taxon>Bacillariophyceae</taxon>
        <taxon>Bacillariophycidae</taxon>
        <taxon>Bacillariales</taxon>
        <taxon>Bacillariaceae</taxon>
        <taxon>Nitzschia</taxon>
    </lineage>
</organism>
<sequence>MPFPSRKPLFVSLTALLFFHSNILFVHGETVILAACPKEPEVVGKFYNDGKQCVRDRSVITRTVEDVVCPSEYSYKANYCRKRFHTKVKPECPTGYQYYGGKRGECHSPCPPGYSRNYGECVLTRQTLTSNYMTCEERDAEGHIQHRYGAFCCSHELGNCPKAECIVEQAPGKFYYENGLCQRQAQSLPRKTSPQLKLRIGQDAPPGQRPRKCPEGLVAVRNVCQEPCPEGFRPNKGSCQLFSCTFDTRVDKEVRCPEGIYKVANSMV</sequence>
<reference evidence="2" key="2">
    <citation type="submission" date="2021-04" db="EMBL/GenBank/DDBJ databases">
        <authorList>
            <person name="Podell S."/>
        </authorList>
    </citation>
    <scope>NUCLEOTIDE SEQUENCE</scope>
    <source>
        <strain evidence="2">Hildebrandi</strain>
    </source>
</reference>
<dbReference type="OrthoDB" id="50037at2759"/>
<reference evidence="2" key="1">
    <citation type="journal article" date="2021" name="Sci. Rep.">
        <title>Diploid genomic architecture of Nitzschia inconspicua, an elite biomass production diatom.</title>
        <authorList>
            <person name="Oliver A."/>
            <person name="Podell S."/>
            <person name="Pinowska A."/>
            <person name="Traller J.C."/>
            <person name="Smith S.R."/>
            <person name="McClure R."/>
            <person name="Beliaev A."/>
            <person name="Bohutskyi P."/>
            <person name="Hill E.A."/>
            <person name="Rabines A."/>
            <person name="Zheng H."/>
            <person name="Allen L.Z."/>
            <person name="Kuo A."/>
            <person name="Grigoriev I.V."/>
            <person name="Allen A.E."/>
            <person name="Hazlebeck D."/>
            <person name="Allen E.E."/>
        </authorList>
    </citation>
    <scope>NUCLEOTIDE SEQUENCE</scope>
    <source>
        <strain evidence="2">Hildebrandi</strain>
    </source>
</reference>